<protein>
    <submittedName>
        <fullName evidence="1">Uncharacterized protein</fullName>
    </submittedName>
</protein>
<sequence length="115" mass="12711">MLFPWTIGRAYREVGLTAYRDLVLQQVGGVVETDLPEQIEIVTGRSAAGFVVHLLNRSGDTDQRFAKPVPIGPARFRVPAGVREVTALRAAQRLPLTDGWVRLPEIGLFEVLVCE</sequence>
<dbReference type="EMBL" id="BAAAPH010000003">
    <property type="protein sequence ID" value="GAA1555575.1"/>
    <property type="molecule type" value="Genomic_DNA"/>
</dbReference>
<gene>
    <name evidence="1" type="ORF">GCM10009804_10560</name>
</gene>
<keyword evidence="2" id="KW-1185">Reference proteome</keyword>
<name>A0ABN2CCT7_9ACTN</name>
<dbReference type="RefSeq" id="WP_344232179.1">
    <property type="nucleotide sequence ID" value="NZ_BAAAPH010000003.1"/>
</dbReference>
<comment type="caution">
    <text evidence="1">The sequence shown here is derived from an EMBL/GenBank/DDBJ whole genome shotgun (WGS) entry which is preliminary data.</text>
</comment>
<accession>A0ABN2CCT7</accession>
<reference evidence="1 2" key="1">
    <citation type="journal article" date="2019" name="Int. J. Syst. Evol. Microbiol.">
        <title>The Global Catalogue of Microorganisms (GCM) 10K type strain sequencing project: providing services to taxonomists for standard genome sequencing and annotation.</title>
        <authorList>
            <consortium name="The Broad Institute Genomics Platform"/>
            <consortium name="The Broad Institute Genome Sequencing Center for Infectious Disease"/>
            <person name="Wu L."/>
            <person name="Ma J."/>
        </authorList>
    </citation>
    <scope>NUCLEOTIDE SEQUENCE [LARGE SCALE GENOMIC DNA]</scope>
    <source>
        <strain evidence="1 2">JCM 15572</strain>
    </source>
</reference>
<evidence type="ECO:0000313" key="1">
    <source>
        <dbReference type="EMBL" id="GAA1555575.1"/>
    </source>
</evidence>
<proteinExistence type="predicted"/>
<organism evidence="1 2">
    <name type="scientific">Kribbella hippodromi</name>
    <dbReference type="NCBI Taxonomy" id="434347"/>
    <lineage>
        <taxon>Bacteria</taxon>
        <taxon>Bacillati</taxon>
        <taxon>Actinomycetota</taxon>
        <taxon>Actinomycetes</taxon>
        <taxon>Propionibacteriales</taxon>
        <taxon>Kribbellaceae</taxon>
        <taxon>Kribbella</taxon>
    </lineage>
</organism>
<dbReference type="Proteomes" id="UP001501705">
    <property type="component" value="Unassembled WGS sequence"/>
</dbReference>
<evidence type="ECO:0000313" key="2">
    <source>
        <dbReference type="Proteomes" id="UP001501705"/>
    </source>
</evidence>